<protein>
    <submittedName>
        <fullName evidence="1">Truncated putative phage head tail adapter</fullName>
    </submittedName>
</protein>
<accession>A7TWC6</accession>
<proteinExistence type="predicted"/>
<dbReference type="RefSeq" id="YP_001429876.1">
    <property type="nucleotide sequence ID" value="NC_009761.3"/>
</dbReference>
<dbReference type="Proteomes" id="UP000201674">
    <property type="component" value="Segment"/>
</dbReference>
<name>A7TWC6_9CAUD</name>
<keyword evidence="2" id="KW-1185">Reference proteome</keyword>
<dbReference type="KEGG" id="vg:5525324"/>
<dbReference type="GeneID" id="5525324"/>
<sequence>MQLTAEELKLLKSIAK</sequence>
<organism evidence="1 2">
    <name type="scientific">Staphylococcus phage tp310-1</name>
    <dbReference type="NCBI Taxonomy" id="445515"/>
    <lineage>
        <taxon>Viruses</taxon>
        <taxon>Duplodnaviria</taxon>
        <taxon>Heunggongvirae</taxon>
        <taxon>Uroviricota</taxon>
        <taxon>Caudoviricetes</taxon>
        <taxon>Bronfenbrennervirinae</taxon>
        <taxon>Peeveelvirus</taxon>
        <taxon>Peeveelvirus tp3101</taxon>
    </lineage>
</organism>
<dbReference type="EMBL" id="EF462197">
    <property type="protein sequence ID" value="ABS87443.1"/>
    <property type="molecule type" value="Genomic_DNA"/>
</dbReference>
<evidence type="ECO:0000313" key="2">
    <source>
        <dbReference type="Proteomes" id="UP000201674"/>
    </source>
</evidence>
<evidence type="ECO:0000313" key="1">
    <source>
        <dbReference type="EMBL" id="ABS87443.1"/>
    </source>
</evidence>
<reference evidence="1 2" key="1">
    <citation type="submission" date="2007-02" db="EMBL/GenBank/DDBJ databases">
        <title>Prophages in Staphylococcus aureus strain spa-310 (MLST ST 22).</title>
        <authorList>
            <person name="Reichholf U."/>
            <person name="Melzl H."/>
            <person name="Patten A."/>
            <person name="Aichinger C."/>
            <person name="Prabha C."/>
            <person name="Irtenkauf C."/>
            <person name="Reischl U."/>
            <person name="Lehn N."/>
            <person name="Linde H.-J."/>
        </authorList>
    </citation>
    <scope>NUCLEOTIDE SEQUENCE [LARGE SCALE GENOMIC DNA]</scope>
</reference>